<keyword evidence="2" id="KW-1185">Reference proteome</keyword>
<name>E0S425_BUTPB</name>
<evidence type="ECO:0000313" key="2">
    <source>
        <dbReference type="Proteomes" id="UP000001299"/>
    </source>
</evidence>
<dbReference type="RefSeq" id="WP_013282806.1">
    <property type="nucleotide sequence ID" value="NC_014389.1"/>
</dbReference>
<evidence type="ECO:0000313" key="1">
    <source>
        <dbReference type="EMBL" id="ADL36157.1"/>
    </source>
</evidence>
<dbReference type="HOGENOM" id="CLU_2080425_0_0_9"/>
<proteinExistence type="predicted"/>
<reference evidence="1 2" key="1">
    <citation type="journal article" date="2010" name="PLoS ONE">
        <title>The glycobiome of the rumen bacterium Butyrivibrio proteoclasticus B316(T) highlights adaptation to a polysaccharide-rich environment.</title>
        <authorList>
            <person name="Kelly W.J."/>
            <person name="Leahy S.C."/>
            <person name="Altermann E."/>
            <person name="Yeoman C.J."/>
            <person name="Dunne J.C."/>
            <person name="Kong Z."/>
            <person name="Pacheco D.M."/>
            <person name="Li D."/>
            <person name="Noel S.J."/>
            <person name="Moon C.D."/>
            <person name="Cookson A.L."/>
            <person name="Attwood G.T."/>
        </authorList>
    </citation>
    <scope>NUCLEOTIDE SEQUENCE [LARGE SCALE GENOMIC DNA]</scope>
    <source>
        <strain evidence="2">ATCC 51982 / DSM 14932 / B316</strain>
        <plasmid evidence="2">Plasmid pCY360</plasmid>
    </source>
</reference>
<dbReference type="KEGG" id="bpb:bpr_II219"/>
<dbReference type="EMBL" id="CP001812">
    <property type="protein sequence ID" value="ADL36157.1"/>
    <property type="molecule type" value="Genomic_DNA"/>
</dbReference>
<sequence length="117" mass="13428">MVIKVITDITEIDEMEFEDCDMHEANPDLGEDRILIEGPLYRLKDTDMIIAEGTYCNCNEDGELEPDFSVSLLYKAEGEPDLDAPLYWEQDPPATMLHNYIHMQGFEEISKIEKLVA</sequence>
<gene>
    <name evidence="1" type="ordered locus">bpr_II219</name>
</gene>
<geneLocation type="plasmid" evidence="1 2">
    <name>pCY360</name>
</geneLocation>
<dbReference type="AlphaFoldDB" id="E0S425"/>
<accession>E0S425</accession>
<organism evidence="1 2">
    <name type="scientific">Butyrivibrio proteoclasticus (strain ATCC 51982 / DSM 14932 / B316)</name>
    <name type="common">Clostridium proteoclasticum</name>
    <dbReference type="NCBI Taxonomy" id="515622"/>
    <lineage>
        <taxon>Bacteria</taxon>
        <taxon>Bacillati</taxon>
        <taxon>Bacillota</taxon>
        <taxon>Clostridia</taxon>
        <taxon>Lachnospirales</taxon>
        <taxon>Lachnospiraceae</taxon>
        <taxon>Butyrivibrio</taxon>
    </lineage>
</organism>
<protein>
    <submittedName>
        <fullName evidence="1">Uncharacterized protein</fullName>
    </submittedName>
</protein>
<dbReference type="Proteomes" id="UP000001299">
    <property type="component" value="Plasmid pCY360"/>
</dbReference>
<keyword evidence="1" id="KW-0614">Plasmid</keyword>